<dbReference type="PRINTS" id="PR00344">
    <property type="entry name" value="BCTRLSENSOR"/>
</dbReference>
<dbReference type="InterPro" id="IPR001789">
    <property type="entry name" value="Sig_transdc_resp-reg_receiver"/>
</dbReference>
<dbReference type="InterPro" id="IPR011006">
    <property type="entry name" value="CheY-like_superfamily"/>
</dbReference>
<feature type="modified residue" description="4-aspartylphosphate" evidence="7">
    <location>
        <position position="522"/>
    </location>
</feature>
<comment type="catalytic activity">
    <reaction evidence="1">
        <text>ATP + protein L-histidine = ADP + protein N-phospho-L-histidine.</text>
        <dbReference type="EC" id="2.7.13.3"/>
    </reaction>
</comment>
<dbReference type="EC" id="2.7.13.3" evidence="2"/>
<organism evidence="11 12">
    <name type="scientific">Piscinibacter terrae</name>
    <dbReference type="NCBI Taxonomy" id="2496871"/>
    <lineage>
        <taxon>Bacteria</taxon>
        <taxon>Pseudomonadati</taxon>
        <taxon>Pseudomonadota</taxon>
        <taxon>Betaproteobacteria</taxon>
        <taxon>Burkholderiales</taxon>
        <taxon>Sphaerotilaceae</taxon>
        <taxon>Piscinibacter</taxon>
    </lineage>
</organism>
<evidence type="ECO:0000256" key="8">
    <source>
        <dbReference type="SAM" id="Phobius"/>
    </source>
</evidence>
<accession>A0A3N7HJH9</accession>
<dbReference type="Pfam" id="PF00072">
    <property type="entry name" value="Response_reg"/>
    <property type="match status" value="1"/>
</dbReference>
<dbReference type="RefSeq" id="WP_124543069.1">
    <property type="nucleotide sequence ID" value="NZ_QUSW01000008.1"/>
</dbReference>
<reference evidence="11 12" key="2">
    <citation type="submission" date="2018-12" db="EMBL/GenBank/DDBJ databases">
        <title>Rhizobacter gummiphilus sp. nov., a rubber-degrading bacterium isolated from the soil of a botanical garden in Japan.</title>
        <authorList>
            <person name="Shunsuke S.S."/>
        </authorList>
    </citation>
    <scope>NUCLEOTIDE SEQUENCE [LARGE SCALE GENOMIC DNA]</scope>
    <source>
        <strain evidence="11 12">S-16</strain>
    </source>
</reference>
<dbReference type="Pfam" id="PF00512">
    <property type="entry name" value="HisKA"/>
    <property type="match status" value="1"/>
</dbReference>
<dbReference type="SUPFAM" id="SSF52172">
    <property type="entry name" value="CheY-like"/>
    <property type="match status" value="1"/>
</dbReference>
<dbReference type="SUPFAM" id="SSF47384">
    <property type="entry name" value="Homodimeric domain of signal transducing histidine kinase"/>
    <property type="match status" value="1"/>
</dbReference>
<keyword evidence="8" id="KW-1133">Transmembrane helix</keyword>
<sequence length="604" mass="64988">MAPGLADRTDADNAAAREVRIIEKVDALCLKHMLVFARRGFQSLPIVLVIAYLAFQDGAGLWVVAWLAIWMVGQALIRRAAGRLQRRAEAAPAQALRAMTRLFARSGIVAVALMPVFFLRSTDVVLLFVSFLLSTQGGGLVMLASGIQRAWLSYAGPFVVVMIVGWLWRGGAMGYVMAYVMATTVPLSLMSVRAQRKEFTDQVRLLDDNEILSASLKAERDRAEAASASKTRFFAAASHDLRQPLHALSINATTLDLVARRSGDPLLIELSQGIGSALGQSRGLLDGLLDISRLDAHSVSLHTASHDVAALMEAVRNEFAALAKQRGLSLEIDAGPLWVLTDADQLLRILGNLVDNAIKFTPRGGVRLQARHAPDGRVIVSVSDSGPGIAEAERERVFEEFYQVGNPSRDRSQGLGLGLAIVRRTARLLEIPLELVCEPGRGARFELSLPAAAAGAAPPLPPNESGIGRPLSVLMVDDEPDALRSLCTYLREIGWTARGVACGDDAQQILDDGFRADVLVVDFRLRGETGQDVITRLRMRNPGLPAVIVSGDTSAQRLRTFSGLAAVVLHKPIDGARLAQALSETVKASTVSASSEVQRGRDDG</sequence>
<feature type="transmembrane region" description="Helical" evidence="8">
    <location>
        <begin position="151"/>
        <end position="168"/>
    </location>
</feature>
<gene>
    <name evidence="11" type="ORF">DZC73_24830</name>
</gene>
<name>A0A3N7HJH9_9BURK</name>
<dbReference type="Gene3D" id="3.40.50.2300">
    <property type="match status" value="1"/>
</dbReference>
<keyword evidence="8" id="KW-0812">Transmembrane</keyword>
<dbReference type="AlphaFoldDB" id="A0A3N7HJH9"/>
<feature type="transmembrane region" description="Helical" evidence="8">
    <location>
        <begin position="61"/>
        <end position="81"/>
    </location>
</feature>
<comment type="caution">
    <text evidence="11">The sequence shown here is derived from an EMBL/GenBank/DDBJ whole genome shotgun (WGS) entry which is preliminary data.</text>
</comment>
<feature type="domain" description="Histidine kinase" evidence="9">
    <location>
        <begin position="236"/>
        <end position="453"/>
    </location>
</feature>
<evidence type="ECO:0000313" key="12">
    <source>
        <dbReference type="Proteomes" id="UP000267464"/>
    </source>
</evidence>
<feature type="transmembrane region" description="Helical" evidence="8">
    <location>
        <begin position="125"/>
        <end position="144"/>
    </location>
</feature>
<keyword evidence="5 11" id="KW-0418">Kinase</keyword>
<evidence type="ECO:0000256" key="5">
    <source>
        <dbReference type="ARBA" id="ARBA00022777"/>
    </source>
</evidence>
<dbReference type="InterPro" id="IPR036890">
    <property type="entry name" value="HATPase_C_sf"/>
</dbReference>
<dbReference type="SMART" id="SM00448">
    <property type="entry name" value="REC"/>
    <property type="match status" value="1"/>
</dbReference>
<evidence type="ECO:0000256" key="7">
    <source>
        <dbReference type="PROSITE-ProRule" id="PRU00169"/>
    </source>
</evidence>
<protein>
    <recommendedName>
        <fullName evidence="2">histidine kinase</fullName>
        <ecNumber evidence="2">2.7.13.3</ecNumber>
    </recommendedName>
</protein>
<feature type="transmembrane region" description="Helical" evidence="8">
    <location>
        <begin position="36"/>
        <end position="55"/>
    </location>
</feature>
<dbReference type="SMART" id="SM00388">
    <property type="entry name" value="HisKA"/>
    <property type="match status" value="1"/>
</dbReference>
<dbReference type="PANTHER" id="PTHR43711">
    <property type="entry name" value="TWO-COMPONENT HISTIDINE KINASE"/>
    <property type="match status" value="1"/>
</dbReference>
<dbReference type="OrthoDB" id="6114847at2"/>
<dbReference type="InterPro" id="IPR005467">
    <property type="entry name" value="His_kinase_dom"/>
</dbReference>
<evidence type="ECO:0000256" key="6">
    <source>
        <dbReference type="ARBA" id="ARBA00023012"/>
    </source>
</evidence>
<dbReference type="GO" id="GO:0000155">
    <property type="term" value="F:phosphorelay sensor kinase activity"/>
    <property type="evidence" value="ECO:0007669"/>
    <property type="project" value="InterPro"/>
</dbReference>
<dbReference type="InterPro" id="IPR004358">
    <property type="entry name" value="Sig_transdc_His_kin-like_C"/>
</dbReference>
<evidence type="ECO:0000256" key="1">
    <source>
        <dbReference type="ARBA" id="ARBA00000085"/>
    </source>
</evidence>
<proteinExistence type="predicted"/>
<dbReference type="InterPro" id="IPR036097">
    <property type="entry name" value="HisK_dim/P_sf"/>
</dbReference>
<keyword evidence="12" id="KW-1185">Reference proteome</keyword>
<dbReference type="InterPro" id="IPR003594">
    <property type="entry name" value="HATPase_dom"/>
</dbReference>
<dbReference type="CDD" id="cd00082">
    <property type="entry name" value="HisKA"/>
    <property type="match status" value="1"/>
</dbReference>
<dbReference type="Gene3D" id="1.10.287.130">
    <property type="match status" value="1"/>
</dbReference>
<keyword evidence="6" id="KW-0902">Two-component regulatory system</keyword>
<dbReference type="Proteomes" id="UP000267464">
    <property type="component" value="Unassembled WGS sequence"/>
</dbReference>
<dbReference type="SUPFAM" id="SSF55874">
    <property type="entry name" value="ATPase domain of HSP90 chaperone/DNA topoisomerase II/histidine kinase"/>
    <property type="match status" value="1"/>
</dbReference>
<evidence type="ECO:0000259" key="10">
    <source>
        <dbReference type="PROSITE" id="PS50110"/>
    </source>
</evidence>
<dbReference type="PROSITE" id="PS50110">
    <property type="entry name" value="RESPONSE_REGULATORY"/>
    <property type="match status" value="1"/>
</dbReference>
<dbReference type="CDD" id="cd00156">
    <property type="entry name" value="REC"/>
    <property type="match status" value="1"/>
</dbReference>
<dbReference type="InterPro" id="IPR003661">
    <property type="entry name" value="HisK_dim/P_dom"/>
</dbReference>
<keyword evidence="8" id="KW-0472">Membrane</keyword>
<evidence type="ECO:0000256" key="2">
    <source>
        <dbReference type="ARBA" id="ARBA00012438"/>
    </source>
</evidence>
<dbReference type="SMART" id="SM00387">
    <property type="entry name" value="HATPase_c"/>
    <property type="match status" value="1"/>
</dbReference>
<keyword evidence="3 7" id="KW-0597">Phosphoprotein</keyword>
<feature type="domain" description="Response regulatory" evidence="10">
    <location>
        <begin position="472"/>
        <end position="586"/>
    </location>
</feature>
<reference evidence="11 12" key="1">
    <citation type="submission" date="2018-08" db="EMBL/GenBank/DDBJ databases">
        <authorList>
            <person name="Khan S.A."/>
            <person name="Jeon C.O."/>
            <person name="Chun B.H."/>
            <person name="Jeong S.E."/>
        </authorList>
    </citation>
    <scope>NUCLEOTIDE SEQUENCE [LARGE SCALE GENOMIC DNA]</scope>
    <source>
        <strain evidence="11 12">S-16</strain>
    </source>
</reference>
<dbReference type="Pfam" id="PF02518">
    <property type="entry name" value="HATPase_c"/>
    <property type="match status" value="1"/>
</dbReference>
<dbReference type="PROSITE" id="PS50109">
    <property type="entry name" value="HIS_KIN"/>
    <property type="match status" value="1"/>
</dbReference>
<feature type="transmembrane region" description="Helical" evidence="8">
    <location>
        <begin position="102"/>
        <end position="119"/>
    </location>
</feature>
<evidence type="ECO:0000256" key="4">
    <source>
        <dbReference type="ARBA" id="ARBA00022679"/>
    </source>
</evidence>
<dbReference type="InterPro" id="IPR050736">
    <property type="entry name" value="Sensor_HK_Regulatory"/>
</dbReference>
<evidence type="ECO:0000313" key="11">
    <source>
        <dbReference type="EMBL" id="RQP22220.1"/>
    </source>
</evidence>
<dbReference type="Gene3D" id="3.30.565.10">
    <property type="entry name" value="Histidine kinase-like ATPase, C-terminal domain"/>
    <property type="match status" value="1"/>
</dbReference>
<keyword evidence="4" id="KW-0808">Transferase</keyword>
<dbReference type="PANTHER" id="PTHR43711:SF1">
    <property type="entry name" value="HISTIDINE KINASE 1"/>
    <property type="match status" value="1"/>
</dbReference>
<dbReference type="EMBL" id="QUSW01000008">
    <property type="protein sequence ID" value="RQP22220.1"/>
    <property type="molecule type" value="Genomic_DNA"/>
</dbReference>
<evidence type="ECO:0000256" key="3">
    <source>
        <dbReference type="ARBA" id="ARBA00022553"/>
    </source>
</evidence>
<evidence type="ECO:0000259" key="9">
    <source>
        <dbReference type="PROSITE" id="PS50109"/>
    </source>
</evidence>